<organism evidence="2 3">
    <name type="scientific">Pseudomonas capsici</name>
    <dbReference type="NCBI Taxonomy" id="2810614"/>
    <lineage>
        <taxon>Bacteria</taxon>
        <taxon>Pseudomonadati</taxon>
        <taxon>Pseudomonadota</taxon>
        <taxon>Gammaproteobacteria</taxon>
        <taxon>Pseudomonadales</taxon>
        <taxon>Pseudomonadaceae</taxon>
        <taxon>Pseudomonas</taxon>
    </lineage>
</organism>
<evidence type="ECO:0000313" key="3">
    <source>
        <dbReference type="Proteomes" id="UP001207294"/>
    </source>
</evidence>
<proteinExistence type="predicted"/>
<evidence type="ECO:0000313" key="2">
    <source>
        <dbReference type="EMBL" id="MCV4375383.1"/>
    </source>
</evidence>
<dbReference type="EMBL" id="JAOXML010000001">
    <property type="protein sequence ID" value="MCV4375383.1"/>
    <property type="molecule type" value="Genomic_DNA"/>
</dbReference>
<evidence type="ECO:0000259" key="1">
    <source>
        <dbReference type="Pfam" id="PF20232"/>
    </source>
</evidence>
<reference evidence="2 3" key="1">
    <citation type="submission" date="2022-10" db="EMBL/GenBank/DDBJ databases">
        <title>Characterization of Pseudomonas capsici strains from pepper and tomato in Georgia.</title>
        <authorList>
            <person name="Zhao M."/>
            <person name="Dutta B."/>
        </authorList>
    </citation>
    <scope>NUCLEOTIDE SEQUENCE [LARGE SCALE GENOMIC DNA]</scope>
    <source>
        <strain evidence="2 3">Pc20-5</strain>
    </source>
</reference>
<dbReference type="Pfam" id="PF20232">
    <property type="entry name" value="T6SS_FHA_C"/>
    <property type="match status" value="1"/>
</dbReference>
<dbReference type="InterPro" id="IPR046883">
    <property type="entry name" value="T6SS_FHA_C"/>
</dbReference>
<sequence>METFFDERNALLDPGAVMDHACVDTECLLLPALIDMPPAEPCRGEPEVLTEDFWKAFGEALGINLDHLDSAARKALALNTARLFRQCVGGLKRNLSTCRELKRELQLAPESIDPFEQSDISTAIDGLLYGKLKVSSLVQAFRALQAHQVAMLDASRTLARATFEYFSPQQLTWQFERDGALSSLPTAGRRWRAYVRHYQSLEQEHAWEERLLLRNFVHAYEEQIQLINTLYLDVQG</sequence>
<feature type="domain" description="Type VI secretion system FHA" evidence="1">
    <location>
        <begin position="59"/>
        <end position="223"/>
    </location>
</feature>
<name>A0ABT3BRC6_9PSED</name>
<keyword evidence="3" id="KW-1185">Reference proteome</keyword>
<dbReference type="RefSeq" id="WP_221579190.1">
    <property type="nucleotide sequence ID" value="NZ_JAOXMH010000002.1"/>
</dbReference>
<comment type="caution">
    <text evidence="2">The sequence shown here is derived from an EMBL/GenBank/DDBJ whole genome shotgun (WGS) entry which is preliminary data.</text>
</comment>
<accession>A0ABT3BRC6</accession>
<protein>
    <recommendedName>
        <fullName evidence="1">Type VI secretion system FHA domain-containing protein</fullName>
    </recommendedName>
</protein>
<gene>
    <name evidence="2" type="ORF">OH718_02120</name>
</gene>
<dbReference type="Proteomes" id="UP001207294">
    <property type="component" value="Unassembled WGS sequence"/>
</dbReference>